<feature type="compositionally biased region" description="Basic residues" evidence="1">
    <location>
        <begin position="1"/>
        <end position="28"/>
    </location>
</feature>
<proteinExistence type="predicted"/>
<accession>A0ABY0FLD2</accession>
<evidence type="ECO:0000256" key="1">
    <source>
        <dbReference type="SAM" id="MobiDB-lite"/>
    </source>
</evidence>
<sequence>MAQAKKKTATRTAKKTTRTAAKKSGRKGIKYEKYQRGQKSNMFFVISMSVLAATLLFANLLMIVA</sequence>
<gene>
    <name evidence="3" type="ORF">G3RUM_00635</name>
</gene>
<feature type="region of interest" description="Disordered" evidence="1">
    <location>
        <begin position="1"/>
        <end position="31"/>
    </location>
</feature>
<keyword evidence="2" id="KW-0472">Membrane</keyword>
<name>A0ABY0FLD2_9BACT</name>
<evidence type="ECO:0000313" key="4">
    <source>
        <dbReference type="Proteomes" id="UP001191019"/>
    </source>
</evidence>
<keyword evidence="2" id="KW-1133">Transmembrane helix</keyword>
<feature type="transmembrane region" description="Helical" evidence="2">
    <location>
        <begin position="43"/>
        <end position="64"/>
    </location>
</feature>
<reference evidence="3 4" key="2">
    <citation type="journal article" date="2020" name="Cell Rep.">
        <title>Acquisition and Adaptation of Ultra-small Parasitic Reduced Genome Bacteria to Mammalian Hosts.</title>
        <authorList>
            <person name="McLean J.S."/>
            <person name="Bor B."/>
            <person name="Kerns K.A."/>
            <person name="Liu Q."/>
            <person name="To T.T."/>
            <person name="Solden L."/>
            <person name="Hendrickson E.L."/>
            <person name="Wrighton K."/>
            <person name="Shi W."/>
            <person name="He X."/>
        </authorList>
    </citation>
    <scope>NUCLEOTIDE SEQUENCE [LARGE SCALE GENOMIC DNA]</scope>
    <source>
        <strain evidence="3 4">TM7_G3_2_Rum_HOT_351B</strain>
    </source>
</reference>
<evidence type="ECO:0000256" key="2">
    <source>
        <dbReference type="SAM" id="Phobius"/>
    </source>
</evidence>
<dbReference type="RefSeq" id="WP_129735295.1">
    <property type="nucleotide sequence ID" value="NZ_PRLM01000006.1"/>
</dbReference>
<dbReference type="Proteomes" id="UP001191019">
    <property type="component" value="Unassembled WGS sequence"/>
</dbReference>
<comment type="caution">
    <text evidence="3">The sequence shown here is derived from an EMBL/GenBank/DDBJ whole genome shotgun (WGS) entry which is preliminary data.</text>
</comment>
<reference evidence="3 4" key="1">
    <citation type="journal article" date="2018" name="bioRxiv">
        <title>Evidence of independent acquisition and adaption of ultra-small bacteria to human hosts across the highly diverse yet reduced genomes of the phylum Saccharibacteria.</title>
        <authorList>
            <person name="McLean J.S."/>
            <person name="Bor B."/>
            <person name="To T.T."/>
            <person name="Liu Q."/>
            <person name="Kearns K.A."/>
            <person name="Solden L.M."/>
            <person name="Wrighton K.C."/>
            <person name="He X."/>
            <person name="Shi W."/>
        </authorList>
    </citation>
    <scope>NUCLEOTIDE SEQUENCE [LARGE SCALE GENOMIC DNA]</scope>
    <source>
        <strain evidence="3 4">TM7_G3_2_Rum_HOT_351B</strain>
    </source>
</reference>
<keyword evidence="2" id="KW-0812">Transmembrane</keyword>
<evidence type="ECO:0000313" key="3">
    <source>
        <dbReference type="EMBL" id="RYC74480.1"/>
    </source>
</evidence>
<keyword evidence="4" id="KW-1185">Reference proteome</keyword>
<organism evidence="3 4">
    <name type="scientific">Candidatus Nanosyncoccus alces</name>
    <dbReference type="NCBI Taxonomy" id="2171997"/>
    <lineage>
        <taxon>Bacteria</taxon>
        <taxon>Candidatus Saccharimonadota</taxon>
        <taxon>Candidatus Nanosyncoccalia</taxon>
        <taxon>Candidatus Nanosyncoccales</taxon>
        <taxon>Candidatus Nanosyncoccaceae</taxon>
        <taxon>Candidatus Nanosyncoccus</taxon>
    </lineage>
</organism>
<dbReference type="EMBL" id="PRLM01000006">
    <property type="protein sequence ID" value="RYC74480.1"/>
    <property type="molecule type" value="Genomic_DNA"/>
</dbReference>
<protein>
    <submittedName>
        <fullName evidence="3">Uncharacterized protein</fullName>
    </submittedName>
</protein>